<accession>A0A9D1R4X7</accession>
<feature type="non-terminal residue" evidence="1">
    <location>
        <position position="133"/>
    </location>
</feature>
<evidence type="ECO:0000313" key="2">
    <source>
        <dbReference type="Proteomes" id="UP000824265"/>
    </source>
</evidence>
<reference evidence="1" key="2">
    <citation type="submission" date="2021-04" db="EMBL/GenBank/DDBJ databases">
        <authorList>
            <person name="Gilroy R."/>
        </authorList>
    </citation>
    <scope>NUCLEOTIDE SEQUENCE</scope>
    <source>
        <strain evidence="1">CHK195-6426</strain>
    </source>
</reference>
<dbReference type="Proteomes" id="UP000824265">
    <property type="component" value="Unassembled WGS sequence"/>
</dbReference>
<protein>
    <submittedName>
        <fullName evidence="1">Single-stranded DNA-binding protein</fullName>
    </submittedName>
</protein>
<evidence type="ECO:0000313" key="1">
    <source>
        <dbReference type="EMBL" id="HIW81573.1"/>
    </source>
</evidence>
<sequence>MEQKNRQARDLRTLSLQQKIVEIRSMIPSLVKRAYSEEVSYDFIKIDDIFQYLTPAMNRFGVNLDIVKENATKKDDLGNPIYVQYLAQNQLWMYEADLTLRWINADQPDDMDERTIHAIGTHEMPEKAKGSAW</sequence>
<proteinExistence type="predicted"/>
<dbReference type="GO" id="GO:0003677">
    <property type="term" value="F:DNA binding"/>
    <property type="evidence" value="ECO:0007669"/>
    <property type="project" value="UniProtKB-KW"/>
</dbReference>
<keyword evidence="1" id="KW-0238">DNA-binding</keyword>
<name>A0A9D1R4X7_9FIRM</name>
<reference evidence="1" key="1">
    <citation type="journal article" date="2021" name="PeerJ">
        <title>Extensive microbial diversity within the chicken gut microbiome revealed by metagenomics and culture.</title>
        <authorList>
            <person name="Gilroy R."/>
            <person name="Ravi A."/>
            <person name="Getino M."/>
            <person name="Pursley I."/>
            <person name="Horton D.L."/>
            <person name="Alikhan N.F."/>
            <person name="Baker D."/>
            <person name="Gharbi K."/>
            <person name="Hall N."/>
            <person name="Watson M."/>
            <person name="Adriaenssens E.M."/>
            <person name="Foster-Nyarko E."/>
            <person name="Jarju S."/>
            <person name="Secka A."/>
            <person name="Antonio M."/>
            <person name="Oren A."/>
            <person name="Chaudhuri R.R."/>
            <person name="La Ragione R."/>
            <person name="Hildebrand F."/>
            <person name="Pallen M.J."/>
        </authorList>
    </citation>
    <scope>NUCLEOTIDE SEQUENCE</scope>
    <source>
        <strain evidence="1">CHK195-6426</strain>
    </source>
</reference>
<gene>
    <name evidence="1" type="ORF">H9742_08665</name>
</gene>
<comment type="caution">
    <text evidence="1">The sequence shown here is derived from an EMBL/GenBank/DDBJ whole genome shotgun (WGS) entry which is preliminary data.</text>
</comment>
<organism evidence="1 2">
    <name type="scientific">Candidatus Acetatifactor stercoripullorum</name>
    <dbReference type="NCBI Taxonomy" id="2838414"/>
    <lineage>
        <taxon>Bacteria</taxon>
        <taxon>Bacillati</taxon>
        <taxon>Bacillota</taxon>
        <taxon>Clostridia</taxon>
        <taxon>Lachnospirales</taxon>
        <taxon>Lachnospiraceae</taxon>
        <taxon>Acetatifactor</taxon>
    </lineage>
</organism>
<dbReference type="EMBL" id="DXGH01000046">
    <property type="protein sequence ID" value="HIW81573.1"/>
    <property type="molecule type" value="Genomic_DNA"/>
</dbReference>
<dbReference type="AlphaFoldDB" id="A0A9D1R4X7"/>